<keyword evidence="3" id="KW-1185">Reference proteome</keyword>
<dbReference type="AlphaFoldDB" id="A0A177CB19"/>
<dbReference type="Proteomes" id="UP000077069">
    <property type="component" value="Unassembled WGS sequence"/>
</dbReference>
<organism evidence="2 3">
    <name type="scientific">Paraphaeosphaeria sporulosa</name>
    <dbReference type="NCBI Taxonomy" id="1460663"/>
    <lineage>
        <taxon>Eukaryota</taxon>
        <taxon>Fungi</taxon>
        <taxon>Dikarya</taxon>
        <taxon>Ascomycota</taxon>
        <taxon>Pezizomycotina</taxon>
        <taxon>Dothideomycetes</taxon>
        <taxon>Pleosporomycetidae</taxon>
        <taxon>Pleosporales</taxon>
        <taxon>Massarineae</taxon>
        <taxon>Didymosphaeriaceae</taxon>
        <taxon>Paraphaeosphaeria</taxon>
    </lineage>
</organism>
<proteinExistence type="predicted"/>
<evidence type="ECO:0000313" key="2">
    <source>
        <dbReference type="EMBL" id="OAG04052.1"/>
    </source>
</evidence>
<feature type="compositionally biased region" description="Basic and acidic residues" evidence="1">
    <location>
        <begin position="8"/>
        <end position="39"/>
    </location>
</feature>
<dbReference type="EMBL" id="KV441554">
    <property type="protein sequence ID" value="OAG04052.1"/>
    <property type="molecule type" value="Genomic_DNA"/>
</dbReference>
<dbReference type="InParanoid" id="A0A177CB19"/>
<reference evidence="2 3" key="1">
    <citation type="submission" date="2016-05" db="EMBL/GenBank/DDBJ databases">
        <title>Comparative analysis of secretome profiles of manganese(II)-oxidizing ascomycete fungi.</title>
        <authorList>
            <consortium name="DOE Joint Genome Institute"/>
            <person name="Zeiner C.A."/>
            <person name="Purvine S.O."/>
            <person name="Zink E.M."/>
            <person name="Wu S."/>
            <person name="Pasa-Tolic L."/>
            <person name="Chaput D.L."/>
            <person name="Haridas S."/>
            <person name="Grigoriev I.V."/>
            <person name="Santelli C.M."/>
            <person name="Hansel C.M."/>
        </authorList>
    </citation>
    <scope>NUCLEOTIDE SEQUENCE [LARGE SCALE GENOMIC DNA]</scope>
    <source>
        <strain evidence="2 3">AP3s5-JAC2a</strain>
    </source>
</reference>
<accession>A0A177CB19</accession>
<name>A0A177CB19_9PLEO</name>
<evidence type="ECO:0000313" key="3">
    <source>
        <dbReference type="Proteomes" id="UP000077069"/>
    </source>
</evidence>
<sequence>MPEEFEDSRECVREGVLEPEREGECEPRSRSSAEMDQREQGCGGERMTGDQPVCWREEGMGLLMLMSLVEVTTDLISNALQSYDPVEKHVPDAPAAACKKSSEIYERPGRLNQISCLQHTAVATVSIPSECGTALRTAAMLNSPHHSTRTFSVAVMSKTPLRTLRIHASPSPSRVES</sequence>
<evidence type="ECO:0000256" key="1">
    <source>
        <dbReference type="SAM" id="MobiDB-lite"/>
    </source>
</evidence>
<dbReference type="RefSeq" id="XP_018034417.1">
    <property type="nucleotide sequence ID" value="XM_018182087.1"/>
</dbReference>
<dbReference type="GeneID" id="28765573"/>
<feature type="region of interest" description="Disordered" evidence="1">
    <location>
        <begin position="1"/>
        <end position="50"/>
    </location>
</feature>
<gene>
    <name evidence="2" type="ORF">CC84DRAFT_1207257</name>
</gene>
<protein>
    <submittedName>
        <fullName evidence="2">Uncharacterized protein</fullName>
    </submittedName>
</protein>